<dbReference type="EMBL" id="QMEV01000006">
    <property type="protein sequence ID" value="RAV15049.1"/>
    <property type="molecule type" value="Genomic_DNA"/>
</dbReference>
<evidence type="ECO:0000259" key="1">
    <source>
        <dbReference type="Pfam" id="PF13847"/>
    </source>
</evidence>
<sequence length="408" mass="45508">MTEDPRGDGVSRQYDRWEYPPPVTDLAAWTTNHWDWFDPYWAHRMMWPNRDYKPDLDILVAGCGTFQAAVLAYMNRAAHVVAIDVSRSALDHHRRLKDKHGLDNLDLHLLPVEEVSALSSDFDLIVSSGVLHHTADPLAGLTALGECLRTDGALGVMLYAKYGRIGVDMLESAFRDLGLSQDETSVQLVVQALAVLPPDHPVRPYLRSATDLMTEGALVDTFLHARQRSYTVDECLDLVAAAGLTFQGWLRNSPYYPHDFIAPASGFQSLVNQLPDAKLWSVMERLQPSNATHFFLACCPERPKPDYAIDFSAAACFDYVPLLRPACALSGETIHLPGATLKLNPAQLPFVQHVDGRRTIGEIVDRVAQRDDVGPEDGERVREFARTLFRSLWRLDFLAMALTPTSTG</sequence>
<dbReference type="RefSeq" id="WP_112632004.1">
    <property type="nucleotide sequence ID" value="NZ_QMEV01000006.1"/>
</dbReference>
<evidence type="ECO:0000313" key="3">
    <source>
        <dbReference type="Proteomes" id="UP000250915"/>
    </source>
</evidence>
<accession>A0A329M4K1</accession>
<name>A0A329M4K1_9MYCO</name>
<dbReference type="OrthoDB" id="649979at2"/>
<dbReference type="GO" id="GO:0032259">
    <property type="term" value="P:methylation"/>
    <property type="evidence" value="ECO:0007669"/>
    <property type="project" value="UniProtKB-KW"/>
</dbReference>
<dbReference type="Proteomes" id="UP000250915">
    <property type="component" value="Unassembled WGS sequence"/>
</dbReference>
<keyword evidence="2" id="KW-0808">Transferase</keyword>
<gene>
    <name evidence="2" type="ORF">DQP57_05105</name>
</gene>
<dbReference type="Pfam" id="PF13847">
    <property type="entry name" value="Methyltransf_31"/>
    <property type="match status" value="1"/>
</dbReference>
<evidence type="ECO:0000313" key="2">
    <source>
        <dbReference type="EMBL" id="RAV15049.1"/>
    </source>
</evidence>
<dbReference type="GO" id="GO:0008168">
    <property type="term" value="F:methyltransferase activity"/>
    <property type="evidence" value="ECO:0007669"/>
    <property type="project" value="UniProtKB-KW"/>
</dbReference>
<proteinExistence type="predicted"/>
<dbReference type="CDD" id="cd02440">
    <property type="entry name" value="AdoMet_MTases"/>
    <property type="match status" value="1"/>
</dbReference>
<dbReference type="InterPro" id="IPR025714">
    <property type="entry name" value="Methyltranfer_dom"/>
</dbReference>
<organism evidence="2 3">
    <name type="scientific">Mycobacterium colombiense</name>
    <dbReference type="NCBI Taxonomy" id="339268"/>
    <lineage>
        <taxon>Bacteria</taxon>
        <taxon>Bacillati</taxon>
        <taxon>Actinomycetota</taxon>
        <taxon>Actinomycetes</taxon>
        <taxon>Mycobacteriales</taxon>
        <taxon>Mycobacteriaceae</taxon>
        <taxon>Mycobacterium</taxon>
        <taxon>Mycobacterium avium complex (MAC)</taxon>
    </lineage>
</organism>
<dbReference type="InterPro" id="IPR029063">
    <property type="entry name" value="SAM-dependent_MTases_sf"/>
</dbReference>
<feature type="domain" description="Methyltransferase" evidence="1">
    <location>
        <begin position="56"/>
        <end position="154"/>
    </location>
</feature>
<dbReference type="SUPFAM" id="SSF53335">
    <property type="entry name" value="S-adenosyl-L-methionine-dependent methyltransferases"/>
    <property type="match status" value="1"/>
</dbReference>
<keyword evidence="2" id="KW-0489">Methyltransferase</keyword>
<reference evidence="2 3" key="1">
    <citation type="submission" date="2018-06" db="EMBL/GenBank/DDBJ databases">
        <title>NTM in soil in Japan.</title>
        <authorList>
            <person name="Ohya K."/>
        </authorList>
    </citation>
    <scope>NUCLEOTIDE SEQUENCE [LARGE SCALE GENOMIC DNA]</scope>
    <source>
        <strain evidence="2 3">GF28</strain>
    </source>
</reference>
<protein>
    <submittedName>
        <fullName evidence="2">SAM-dependent methyltransferase</fullName>
    </submittedName>
</protein>
<dbReference type="AlphaFoldDB" id="A0A329M4K1"/>
<dbReference type="Gene3D" id="3.40.50.150">
    <property type="entry name" value="Vaccinia Virus protein VP39"/>
    <property type="match status" value="1"/>
</dbReference>
<comment type="caution">
    <text evidence="2">The sequence shown here is derived from an EMBL/GenBank/DDBJ whole genome shotgun (WGS) entry which is preliminary data.</text>
</comment>